<dbReference type="InterPro" id="IPR017884">
    <property type="entry name" value="SANT_dom"/>
</dbReference>
<dbReference type="PROSITE" id="PS50090">
    <property type="entry name" value="MYB_LIKE"/>
    <property type="match status" value="1"/>
</dbReference>
<evidence type="ECO:0000259" key="3">
    <source>
        <dbReference type="PROSITE" id="PS51294"/>
    </source>
</evidence>
<evidence type="ECO:0000259" key="1">
    <source>
        <dbReference type="PROSITE" id="PS50090"/>
    </source>
</evidence>
<evidence type="ECO:0000313" key="5">
    <source>
        <dbReference type="Proteomes" id="UP000187209"/>
    </source>
</evidence>
<gene>
    <name evidence="4" type="ORF">SteCoe_37475</name>
</gene>
<dbReference type="CDD" id="cd00167">
    <property type="entry name" value="SANT"/>
    <property type="match status" value="1"/>
</dbReference>
<dbReference type="Proteomes" id="UP000187209">
    <property type="component" value="Unassembled WGS sequence"/>
</dbReference>
<feature type="domain" description="Myb-like" evidence="1">
    <location>
        <begin position="76"/>
        <end position="126"/>
    </location>
</feature>
<keyword evidence="5" id="KW-1185">Reference proteome</keyword>
<dbReference type="SUPFAM" id="SSF46689">
    <property type="entry name" value="Homeodomain-like"/>
    <property type="match status" value="1"/>
</dbReference>
<evidence type="ECO:0000313" key="4">
    <source>
        <dbReference type="EMBL" id="OMJ65883.1"/>
    </source>
</evidence>
<sequence>MIYKIMAEETTSSTQPRLTKRLDIETKDLAQQIIDLNPEALSPWPVTWDDFKSMAEGHKDLQMIPQSGLTTQKSSGTKKYKVKWTKEEDELLYKYYLEHGKNWKKISELIKSKSCYLIKKRFYDIIYEGNNYHDYLEAGYFSKRKTDAIDSLTDKQKHQKIKQLYTRMINLQKFINDSKQKLYFYAERNYPMSD</sequence>
<dbReference type="Gene3D" id="1.10.10.60">
    <property type="entry name" value="Homeodomain-like"/>
    <property type="match status" value="1"/>
</dbReference>
<dbReference type="AlphaFoldDB" id="A0A1R2AMX3"/>
<dbReference type="SMART" id="SM00717">
    <property type="entry name" value="SANT"/>
    <property type="match status" value="1"/>
</dbReference>
<protein>
    <submittedName>
        <fullName evidence="4">Uncharacterized protein</fullName>
    </submittedName>
</protein>
<accession>A0A1R2AMX3</accession>
<dbReference type="InterPro" id="IPR001005">
    <property type="entry name" value="SANT/Myb"/>
</dbReference>
<dbReference type="InterPro" id="IPR017930">
    <property type="entry name" value="Myb_dom"/>
</dbReference>
<reference evidence="4 5" key="1">
    <citation type="submission" date="2016-11" db="EMBL/GenBank/DDBJ databases">
        <title>The macronuclear genome of Stentor coeruleus: a giant cell with tiny introns.</title>
        <authorList>
            <person name="Slabodnick M."/>
            <person name="Ruby J.G."/>
            <person name="Reiff S.B."/>
            <person name="Swart E.C."/>
            <person name="Gosai S."/>
            <person name="Prabakaran S."/>
            <person name="Witkowska E."/>
            <person name="Larue G.E."/>
            <person name="Fisher S."/>
            <person name="Freeman R.M."/>
            <person name="Gunawardena J."/>
            <person name="Chu W."/>
            <person name="Stover N.A."/>
            <person name="Gregory B.D."/>
            <person name="Nowacki M."/>
            <person name="Derisi J."/>
            <person name="Roy S.W."/>
            <person name="Marshall W.F."/>
            <person name="Sood P."/>
        </authorList>
    </citation>
    <scope>NUCLEOTIDE SEQUENCE [LARGE SCALE GENOMIC DNA]</scope>
    <source>
        <strain evidence="4">WM001</strain>
    </source>
</reference>
<organism evidence="4 5">
    <name type="scientific">Stentor coeruleus</name>
    <dbReference type="NCBI Taxonomy" id="5963"/>
    <lineage>
        <taxon>Eukaryota</taxon>
        <taxon>Sar</taxon>
        <taxon>Alveolata</taxon>
        <taxon>Ciliophora</taxon>
        <taxon>Postciliodesmatophora</taxon>
        <taxon>Heterotrichea</taxon>
        <taxon>Heterotrichida</taxon>
        <taxon>Stentoridae</taxon>
        <taxon>Stentor</taxon>
    </lineage>
</organism>
<name>A0A1R2AMX3_9CILI</name>
<dbReference type="PROSITE" id="PS51293">
    <property type="entry name" value="SANT"/>
    <property type="match status" value="1"/>
</dbReference>
<dbReference type="InterPro" id="IPR009057">
    <property type="entry name" value="Homeodomain-like_sf"/>
</dbReference>
<feature type="domain" description="HTH myb-type" evidence="3">
    <location>
        <begin position="81"/>
        <end position="114"/>
    </location>
</feature>
<evidence type="ECO:0000259" key="2">
    <source>
        <dbReference type="PROSITE" id="PS51293"/>
    </source>
</evidence>
<proteinExistence type="predicted"/>
<comment type="caution">
    <text evidence="4">The sequence shown here is derived from an EMBL/GenBank/DDBJ whole genome shotgun (WGS) entry which is preliminary data.</text>
</comment>
<dbReference type="EMBL" id="MPUH01001903">
    <property type="protein sequence ID" value="OMJ65883.1"/>
    <property type="molecule type" value="Genomic_DNA"/>
</dbReference>
<feature type="domain" description="SANT" evidence="2">
    <location>
        <begin position="79"/>
        <end position="130"/>
    </location>
</feature>
<dbReference type="PROSITE" id="PS51294">
    <property type="entry name" value="HTH_MYB"/>
    <property type="match status" value="1"/>
</dbReference>
<dbReference type="Pfam" id="PF00249">
    <property type="entry name" value="Myb_DNA-binding"/>
    <property type="match status" value="1"/>
</dbReference>